<feature type="transmembrane region" description="Helical" evidence="1">
    <location>
        <begin position="20"/>
        <end position="42"/>
    </location>
</feature>
<dbReference type="InterPro" id="IPR035406">
    <property type="entry name" value="DUF5412"/>
</dbReference>
<gene>
    <name evidence="2" type="ORF">Thethe_02705</name>
</gene>
<evidence type="ECO:0000313" key="2">
    <source>
        <dbReference type="EMBL" id="AGB20268.1"/>
    </source>
</evidence>
<keyword evidence="1" id="KW-1133">Transmembrane helix</keyword>
<name>L0IN14_THETR</name>
<keyword evidence="1" id="KW-0812">Transmembrane</keyword>
<protein>
    <submittedName>
        <fullName evidence="2">Uncharacterized protein</fullName>
    </submittedName>
</protein>
<feature type="transmembrane region" description="Helical" evidence="1">
    <location>
        <begin position="54"/>
        <end position="79"/>
    </location>
</feature>
<dbReference type="KEGG" id="tto:Thethe_02705"/>
<dbReference type="AlphaFoldDB" id="L0IN14"/>
<keyword evidence="1" id="KW-0472">Membrane</keyword>
<dbReference type="PATRIC" id="fig|698948.3.peg.2696"/>
<organism evidence="2 3">
    <name type="scientific">Thermoanaerobacterium thermosaccharolyticum M0795</name>
    <dbReference type="NCBI Taxonomy" id="698948"/>
    <lineage>
        <taxon>Bacteria</taxon>
        <taxon>Bacillati</taxon>
        <taxon>Bacillota</taxon>
        <taxon>Clostridia</taxon>
        <taxon>Thermoanaerobacterales</taxon>
        <taxon>Thermoanaerobacteraceae</taxon>
        <taxon>Thermoanaerobacterium</taxon>
    </lineage>
</organism>
<proteinExistence type="predicted"/>
<dbReference type="EMBL" id="CP003066">
    <property type="protein sequence ID" value="AGB20268.1"/>
    <property type="molecule type" value="Genomic_DNA"/>
</dbReference>
<reference evidence="2 3" key="1">
    <citation type="submission" date="2012-03" db="EMBL/GenBank/DDBJ databases">
        <title>Complete sequence of chromosome of Thermoanaerobacterium thermosaccharolyticum M0795.</title>
        <authorList>
            <consortium name="US DOE Joint Genome Institute"/>
            <person name="Lucas S."/>
            <person name="Han J."/>
            <person name="Lapidus A."/>
            <person name="Cheng J.-F."/>
            <person name="Goodwin L."/>
            <person name="Pitluck S."/>
            <person name="Peters L."/>
            <person name="Teshima H."/>
            <person name="Detter J.C."/>
            <person name="Han C."/>
            <person name="Tapia R."/>
            <person name="Land M."/>
            <person name="Hauser L."/>
            <person name="Kyrpides N."/>
            <person name="Ivanova N."/>
            <person name="Pagani I."/>
            <person name="Feinberg L."/>
            <person name="Folden J."/>
            <person name="Hogsett D."/>
            <person name="Shaw J."/>
            <person name="Woyke T."/>
        </authorList>
    </citation>
    <scope>NUCLEOTIDE SEQUENCE [LARGE SCALE GENOMIC DNA]</scope>
    <source>
        <strain evidence="2 3">M0795</strain>
    </source>
</reference>
<evidence type="ECO:0000313" key="3">
    <source>
        <dbReference type="Proteomes" id="UP000010845"/>
    </source>
</evidence>
<sequence>MLIVIYALWALNYFHPVIRFQFSIINQIFSLGVQLIPLVLLINGFRFKHIFVRIMNSVISIIFSLIGALVAFIILIGIFTVNANEAFMPIQKVQINSNFIVVYRTNGGATTDYGIVVRQEKEIVKGVLLVKDLYRKYHMYDVSIKKLGDNEVEINDEKIYIKKDVYFP</sequence>
<dbReference type="Proteomes" id="UP000010845">
    <property type="component" value="Chromosome"/>
</dbReference>
<evidence type="ECO:0000256" key="1">
    <source>
        <dbReference type="SAM" id="Phobius"/>
    </source>
</evidence>
<accession>L0IN14</accession>
<dbReference type="Pfam" id="PF17428">
    <property type="entry name" value="DUF5412"/>
    <property type="match status" value="1"/>
</dbReference>
<dbReference type="HOGENOM" id="CLU_1467562_0_0_9"/>